<sequence>MEAGGLIPLTEVFHQELLLKPFRAHFLLTASRPAQHLFARWKLLDRACDCFLQLQHQVGKQSGVELEVLVEEQQSDSSGCSDPEELSPRCTWWCRPGPVTQPVARCDELSIFRERRLQLRSPPGAGDAQRDTQR</sequence>
<comment type="caution">
    <text evidence="1">The sequence shown here is derived from an EMBL/GenBank/DDBJ whole genome shotgun (WGS) entry which is preliminary data.</text>
</comment>
<keyword evidence="2" id="KW-1185">Reference proteome</keyword>
<accession>A0A9N7UHC1</accession>
<dbReference type="Proteomes" id="UP001153269">
    <property type="component" value="Unassembled WGS sequence"/>
</dbReference>
<proteinExistence type="predicted"/>
<name>A0A9N7UHC1_PLEPL</name>
<dbReference type="AlphaFoldDB" id="A0A9N7UHC1"/>
<organism evidence="1 2">
    <name type="scientific">Pleuronectes platessa</name>
    <name type="common">European plaice</name>
    <dbReference type="NCBI Taxonomy" id="8262"/>
    <lineage>
        <taxon>Eukaryota</taxon>
        <taxon>Metazoa</taxon>
        <taxon>Chordata</taxon>
        <taxon>Craniata</taxon>
        <taxon>Vertebrata</taxon>
        <taxon>Euteleostomi</taxon>
        <taxon>Actinopterygii</taxon>
        <taxon>Neopterygii</taxon>
        <taxon>Teleostei</taxon>
        <taxon>Neoteleostei</taxon>
        <taxon>Acanthomorphata</taxon>
        <taxon>Carangaria</taxon>
        <taxon>Pleuronectiformes</taxon>
        <taxon>Pleuronectoidei</taxon>
        <taxon>Pleuronectidae</taxon>
        <taxon>Pleuronectes</taxon>
    </lineage>
</organism>
<dbReference type="EMBL" id="CADEAL010001233">
    <property type="protein sequence ID" value="CAB1430452.1"/>
    <property type="molecule type" value="Genomic_DNA"/>
</dbReference>
<reference evidence="1" key="1">
    <citation type="submission" date="2020-03" db="EMBL/GenBank/DDBJ databases">
        <authorList>
            <person name="Weist P."/>
        </authorList>
    </citation>
    <scope>NUCLEOTIDE SEQUENCE</scope>
</reference>
<gene>
    <name evidence="1" type="ORF">PLEPLA_LOCUS18434</name>
</gene>
<protein>
    <submittedName>
        <fullName evidence="1">Uncharacterized protein</fullName>
    </submittedName>
</protein>
<evidence type="ECO:0000313" key="2">
    <source>
        <dbReference type="Proteomes" id="UP001153269"/>
    </source>
</evidence>
<evidence type="ECO:0000313" key="1">
    <source>
        <dbReference type="EMBL" id="CAB1430452.1"/>
    </source>
</evidence>